<sequence length="115" mass="11412">MGKNAVPRTAILSGFAALLGFLVLTPFGHVLGALALAIGLAIGASNAWLIDRALTARSGFGVGGLGRMLVLTVAGLGAAALLGLDKAAFVIGGIALAQVIMAAAAFSLTLREAQR</sequence>
<evidence type="ECO:0000313" key="2">
    <source>
        <dbReference type="EMBL" id="MBJ7603927.1"/>
    </source>
</evidence>
<dbReference type="AlphaFoldDB" id="A0A934KB45"/>
<name>A0A934KB45_9BACT</name>
<comment type="caution">
    <text evidence="2">The sequence shown here is derived from an EMBL/GenBank/DDBJ whole genome shotgun (WGS) entry which is preliminary data.</text>
</comment>
<evidence type="ECO:0000256" key="1">
    <source>
        <dbReference type="SAM" id="Phobius"/>
    </source>
</evidence>
<protein>
    <submittedName>
        <fullName evidence="2">Uncharacterized protein</fullName>
    </submittedName>
</protein>
<dbReference type="EMBL" id="JAEKNQ010000045">
    <property type="protein sequence ID" value="MBJ7603927.1"/>
    <property type="molecule type" value="Genomic_DNA"/>
</dbReference>
<evidence type="ECO:0000313" key="3">
    <source>
        <dbReference type="Proteomes" id="UP000620075"/>
    </source>
</evidence>
<dbReference type="RefSeq" id="WP_338180729.1">
    <property type="nucleotide sequence ID" value="NZ_JAEKNQ010000045.1"/>
</dbReference>
<feature type="transmembrane region" description="Helical" evidence="1">
    <location>
        <begin position="88"/>
        <end position="110"/>
    </location>
</feature>
<keyword evidence="1" id="KW-0812">Transmembrane</keyword>
<proteinExistence type="predicted"/>
<feature type="transmembrane region" description="Helical" evidence="1">
    <location>
        <begin position="62"/>
        <end position="82"/>
    </location>
</feature>
<accession>A0A934KB45</accession>
<organism evidence="2 3">
    <name type="scientific">Candidatus Dormiibacter inghamiae</name>
    <dbReference type="NCBI Taxonomy" id="3127013"/>
    <lineage>
        <taxon>Bacteria</taxon>
        <taxon>Bacillati</taxon>
        <taxon>Candidatus Dormiibacterota</taxon>
        <taxon>Candidatus Dormibacteria</taxon>
        <taxon>Candidatus Dormibacterales</taxon>
        <taxon>Candidatus Dormibacteraceae</taxon>
        <taxon>Candidatus Dormiibacter</taxon>
    </lineage>
</organism>
<keyword evidence="1" id="KW-1133">Transmembrane helix</keyword>
<gene>
    <name evidence="2" type="ORF">JF888_12150</name>
</gene>
<feature type="transmembrane region" description="Helical" evidence="1">
    <location>
        <begin position="30"/>
        <end position="50"/>
    </location>
</feature>
<reference evidence="2 3" key="1">
    <citation type="submission" date="2020-10" db="EMBL/GenBank/DDBJ databases">
        <title>Ca. Dormibacterota MAGs.</title>
        <authorList>
            <person name="Montgomery K."/>
        </authorList>
    </citation>
    <scope>NUCLEOTIDE SEQUENCE [LARGE SCALE GENOMIC DNA]</scope>
    <source>
        <strain evidence="2">SC8811_S16_3</strain>
    </source>
</reference>
<dbReference type="Proteomes" id="UP000620075">
    <property type="component" value="Unassembled WGS sequence"/>
</dbReference>
<keyword evidence="1" id="KW-0472">Membrane</keyword>
<feature type="transmembrane region" description="Helical" evidence="1">
    <location>
        <begin position="5"/>
        <end position="24"/>
    </location>
</feature>